<dbReference type="RefSeq" id="WP_254012714.1">
    <property type="nucleotide sequence ID" value="NZ_JAMZMM010000155.1"/>
</dbReference>
<comment type="caution">
    <text evidence="1">The sequence shown here is derived from an EMBL/GenBank/DDBJ whole genome shotgun (WGS) entry which is preliminary data.</text>
</comment>
<organism evidence="1 2">
    <name type="scientific">Limnofasciculus baicalensis BBK-W-15</name>
    <dbReference type="NCBI Taxonomy" id="2699891"/>
    <lineage>
        <taxon>Bacteria</taxon>
        <taxon>Bacillati</taxon>
        <taxon>Cyanobacteriota</taxon>
        <taxon>Cyanophyceae</taxon>
        <taxon>Coleofasciculales</taxon>
        <taxon>Coleofasciculaceae</taxon>
        <taxon>Limnofasciculus</taxon>
        <taxon>Limnofasciculus baicalensis</taxon>
    </lineage>
</organism>
<name>A0AAE3GSM0_9CYAN</name>
<evidence type="ECO:0000313" key="2">
    <source>
        <dbReference type="Proteomes" id="UP001204953"/>
    </source>
</evidence>
<sequence>MIQNKYWCNRTGKVNWLIGAIVAGVIGSCATPVKAQEALRNEIFQFSVDTIVEFEFLQSHGSYQATLGIKNQTTGEDTVLFREVKPYDAFGSGQNQSSSRGQDNLGTRVDYVGTVGGGSVSNRLSEFTFQANNKYVFYLESVSPSGQTRRSILSTQNFAKFLGSLDGGMRGDVKGNRISWEDGGQVEVGNDSDYDDFVIEAGGYLINANCPF</sequence>
<protein>
    <submittedName>
        <fullName evidence="1">Uncharacterized protein</fullName>
    </submittedName>
</protein>
<dbReference type="EMBL" id="JAMZMM010000155">
    <property type="protein sequence ID" value="MCP2729941.1"/>
    <property type="molecule type" value="Genomic_DNA"/>
</dbReference>
<gene>
    <name evidence="1" type="ORF">NJ959_16020</name>
</gene>
<dbReference type="PROSITE" id="PS51257">
    <property type="entry name" value="PROKAR_LIPOPROTEIN"/>
    <property type="match status" value="1"/>
</dbReference>
<accession>A0AAE3GSM0</accession>
<reference evidence="1" key="1">
    <citation type="submission" date="2022-06" db="EMBL/GenBank/DDBJ databases">
        <title>New cyanobacteria of genus Symplocastrum in benthos of Lake Baikal.</title>
        <authorList>
            <person name="Sorokovikova E."/>
            <person name="Tikhonova I."/>
            <person name="Krasnopeev A."/>
            <person name="Evseev P."/>
            <person name="Gladkikh A."/>
            <person name="Belykh O."/>
        </authorList>
    </citation>
    <scope>NUCLEOTIDE SEQUENCE</scope>
    <source>
        <strain evidence="1">BBK-W-15</strain>
    </source>
</reference>
<dbReference type="Proteomes" id="UP001204953">
    <property type="component" value="Unassembled WGS sequence"/>
</dbReference>
<proteinExistence type="predicted"/>
<dbReference type="AlphaFoldDB" id="A0AAE3GSM0"/>
<keyword evidence="2" id="KW-1185">Reference proteome</keyword>
<evidence type="ECO:0000313" key="1">
    <source>
        <dbReference type="EMBL" id="MCP2729941.1"/>
    </source>
</evidence>